<keyword evidence="2 4" id="KW-0863">Zinc-finger</keyword>
<dbReference type="Gene3D" id="3.30.40.10">
    <property type="entry name" value="Zinc/RING finger domain, C3HC4 (zinc finger)"/>
    <property type="match status" value="2"/>
</dbReference>
<dbReference type="PROSITE" id="PS51787">
    <property type="entry name" value="LON_N"/>
    <property type="match status" value="1"/>
</dbReference>
<evidence type="ECO:0000256" key="1">
    <source>
        <dbReference type="ARBA" id="ARBA00022723"/>
    </source>
</evidence>
<evidence type="ECO:0000259" key="7">
    <source>
        <dbReference type="PROSITE" id="PS51787"/>
    </source>
</evidence>
<dbReference type="SUPFAM" id="SSF57850">
    <property type="entry name" value="RING/U-box"/>
    <property type="match status" value="2"/>
</dbReference>
<dbReference type="SMART" id="SM00184">
    <property type="entry name" value="RING"/>
    <property type="match status" value="2"/>
</dbReference>
<dbReference type="SMART" id="SM00464">
    <property type="entry name" value="LON"/>
    <property type="match status" value="1"/>
</dbReference>
<dbReference type="PROSITE" id="PS00518">
    <property type="entry name" value="ZF_RING_1"/>
    <property type="match status" value="1"/>
</dbReference>
<dbReference type="SUPFAM" id="SSF88697">
    <property type="entry name" value="PUA domain-like"/>
    <property type="match status" value="1"/>
</dbReference>
<reference evidence="8" key="1">
    <citation type="journal article" date="2021" name="Nat. Commun.">
        <title>Genetic determinants of endophytism in the Arabidopsis root mycobiome.</title>
        <authorList>
            <person name="Mesny F."/>
            <person name="Miyauchi S."/>
            <person name="Thiergart T."/>
            <person name="Pickel B."/>
            <person name="Atanasova L."/>
            <person name="Karlsson M."/>
            <person name="Huettel B."/>
            <person name="Barry K.W."/>
            <person name="Haridas S."/>
            <person name="Chen C."/>
            <person name="Bauer D."/>
            <person name="Andreopoulos W."/>
            <person name="Pangilinan J."/>
            <person name="LaButti K."/>
            <person name="Riley R."/>
            <person name="Lipzen A."/>
            <person name="Clum A."/>
            <person name="Drula E."/>
            <person name="Henrissat B."/>
            <person name="Kohler A."/>
            <person name="Grigoriev I.V."/>
            <person name="Martin F.M."/>
            <person name="Hacquard S."/>
        </authorList>
    </citation>
    <scope>NUCLEOTIDE SEQUENCE</scope>
    <source>
        <strain evidence="8">MPI-CAGE-CH-0235</strain>
    </source>
</reference>
<evidence type="ECO:0000256" key="2">
    <source>
        <dbReference type="ARBA" id="ARBA00022771"/>
    </source>
</evidence>
<dbReference type="InterPro" id="IPR013083">
    <property type="entry name" value="Znf_RING/FYVE/PHD"/>
</dbReference>
<dbReference type="EMBL" id="JAGPNK010000002">
    <property type="protein sequence ID" value="KAH7326373.1"/>
    <property type="molecule type" value="Genomic_DNA"/>
</dbReference>
<feature type="domain" description="Lon N-terminal" evidence="7">
    <location>
        <begin position="316"/>
        <end position="547"/>
    </location>
</feature>
<dbReference type="InterPro" id="IPR046336">
    <property type="entry name" value="Lon_prtase_N_sf"/>
</dbReference>
<dbReference type="InterPro" id="IPR001841">
    <property type="entry name" value="Znf_RING"/>
</dbReference>
<evidence type="ECO:0000313" key="8">
    <source>
        <dbReference type="EMBL" id="KAH7326373.1"/>
    </source>
</evidence>
<protein>
    <submittedName>
        <fullName evidence="8">ATP-dependent protease La domain-containing protein</fullName>
    </submittedName>
</protein>
<accession>A0A8K0WVN3</accession>
<dbReference type="Gene3D" id="2.30.130.40">
    <property type="entry name" value="LON domain-like"/>
    <property type="match status" value="1"/>
</dbReference>
<gene>
    <name evidence="8" type="ORF">B0I35DRAFT_422540</name>
</gene>
<dbReference type="AlphaFoldDB" id="A0A8K0WVN3"/>
<evidence type="ECO:0000256" key="3">
    <source>
        <dbReference type="ARBA" id="ARBA00022833"/>
    </source>
</evidence>
<dbReference type="GO" id="GO:0008233">
    <property type="term" value="F:peptidase activity"/>
    <property type="evidence" value="ECO:0007669"/>
    <property type="project" value="UniProtKB-KW"/>
</dbReference>
<dbReference type="InterPro" id="IPR017907">
    <property type="entry name" value="Znf_RING_CS"/>
</dbReference>
<dbReference type="CDD" id="cd16514">
    <property type="entry name" value="RING-HC_LONFs_rpt2"/>
    <property type="match status" value="1"/>
</dbReference>
<comment type="caution">
    <text evidence="8">The sequence shown here is derived from an EMBL/GenBank/DDBJ whole genome shotgun (WGS) entry which is preliminary data.</text>
</comment>
<keyword evidence="9" id="KW-1185">Reference proteome</keyword>
<dbReference type="PANTHER" id="PTHR23327">
    <property type="entry name" value="RING FINGER PROTEIN 127"/>
    <property type="match status" value="1"/>
</dbReference>
<dbReference type="Gene3D" id="1.20.58.1480">
    <property type="match status" value="1"/>
</dbReference>
<keyword evidence="3" id="KW-0862">Zinc</keyword>
<dbReference type="PROSITE" id="PS50089">
    <property type="entry name" value="ZF_RING_2"/>
    <property type="match status" value="1"/>
</dbReference>
<dbReference type="GO" id="GO:0006508">
    <property type="term" value="P:proteolysis"/>
    <property type="evidence" value="ECO:0007669"/>
    <property type="project" value="UniProtKB-KW"/>
</dbReference>
<evidence type="ECO:0000256" key="5">
    <source>
        <dbReference type="SAM" id="MobiDB-lite"/>
    </source>
</evidence>
<keyword evidence="8" id="KW-0378">Hydrolase</keyword>
<dbReference type="GO" id="GO:0061630">
    <property type="term" value="F:ubiquitin protein ligase activity"/>
    <property type="evidence" value="ECO:0007669"/>
    <property type="project" value="TreeGrafter"/>
</dbReference>
<name>A0A8K0WVN3_9HYPO</name>
<dbReference type="Pfam" id="PF02190">
    <property type="entry name" value="LON_substr_bdg"/>
    <property type="match status" value="1"/>
</dbReference>
<feature type="domain" description="RING-type" evidence="6">
    <location>
        <begin position="229"/>
        <end position="267"/>
    </location>
</feature>
<dbReference type="OrthoDB" id="264917at2759"/>
<keyword evidence="8" id="KW-0645">Protease</keyword>
<organism evidence="8 9">
    <name type="scientific">Stachybotrys elegans</name>
    <dbReference type="NCBI Taxonomy" id="80388"/>
    <lineage>
        <taxon>Eukaryota</taxon>
        <taxon>Fungi</taxon>
        <taxon>Dikarya</taxon>
        <taxon>Ascomycota</taxon>
        <taxon>Pezizomycotina</taxon>
        <taxon>Sordariomycetes</taxon>
        <taxon>Hypocreomycetidae</taxon>
        <taxon>Hypocreales</taxon>
        <taxon>Stachybotryaceae</taxon>
        <taxon>Stachybotrys</taxon>
    </lineage>
</organism>
<dbReference type="PANTHER" id="PTHR23327:SF42">
    <property type="entry name" value="LON PEPTIDASE N-TERMINAL DOMAIN AND RING FINGER PROTEIN C14F5.10C"/>
    <property type="match status" value="1"/>
</dbReference>
<dbReference type="GO" id="GO:0008270">
    <property type="term" value="F:zinc ion binding"/>
    <property type="evidence" value="ECO:0007669"/>
    <property type="project" value="UniProtKB-KW"/>
</dbReference>
<dbReference type="Proteomes" id="UP000813444">
    <property type="component" value="Unassembled WGS sequence"/>
</dbReference>
<dbReference type="InterPro" id="IPR003111">
    <property type="entry name" value="Lon_prtase_N"/>
</dbReference>
<feature type="region of interest" description="Disordered" evidence="5">
    <location>
        <begin position="1"/>
        <end position="36"/>
    </location>
</feature>
<dbReference type="Pfam" id="PF13923">
    <property type="entry name" value="zf-C3HC4_2"/>
    <property type="match status" value="1"/>
</dbReference>
<proteinExistence type="predicted"/>
<dbReference type="InterPro" id="IPR015947">
    <property type="entry name" value="PUA-like_sf"/>
</dbReference>
<keyword evidence="1" id="KW-0479">Metal-binding</keyword>
<sequence length="559" mass="63561">MSPEAPVEAAARPLAGPEESPAINETDDSPYPHPHLTPSQIKERARQILRLFQCPACSGPLRDPVTLPCGGSICRHCIPKTHVRANITYPAFPDRQHGFHCPMPSCDKEHALSDCSVDVILNNATEHMVEELKLAMREATDRDYAIHIAIQDPWQVAGISSLKEESFSRTVPGGRLVATWQLIQDGHLGFDVDVSYSDPPAKTTSEDRDLWETDHLHKVQDAARQDMDCQICYALFCDPLTTECGHTFCRSCLHRILDHSRYCPVCRRRLSINPMLDRASYPSNERLTNIIETFWLDELQGRKEAVVAEEAERYREFNLPLFVCTLSFPLMPTFLHIFEPRYRLMIRRALDGDGTFGMVLPRSSYGHGENHFYELGTLLRIVNVQPFSDGRSLIETKGVSRFRILRHSTLDGYLVGKTERIDDVSLEEEEALEASEVIPEQDISQVGPSHPEAVPVVTLPETVEGLQVMSTKNLMGIATSFVEKMRVQSAPWLTERVLEMCPEDPAVFPWWFASMLPVKDQEKYRLLATSSVRERLKICCTWIMEWETNRWSIQDCVIL</sequence>
<evidence type="ECO:0000256" key="4">
    <source>
        <dbReference type="PROSITE-ProRule" id="PRU00175"/>
    </source>
</evidence>
<evidence type="ECO:0000259" key="6">
    <source>
        <dbReference type="PROSITE" id="PS50089"/>
    </source>
</evidence>
<evidence type="ECO:0000313" key="9">
    <source>
        <dbReference type="Proteomes" id="UP000813444"/>
    </source>
</evidence>